<dbReference type="Proteomes" id="UP001339883">
    <property type="component" value="Unassembled WGS sequence"/>
</dbReference>
<dbReference type="RefSeq" id="WP_325774699.1">
    <property type="nucleotide sequence ID" value="NZ_VTDN01000002.1"/>
</dbReference>
<sequence>MFIQIIKKQLDSSTLCPLCHAAMYWVDAEQFETDINFHQCSHCEHRVFQSSAFSCHCEACTQKRKKMLKETRLQEVRKFRKKDIEAPSLHQLSFIKKLFLLALLDDYAREDAQHNEYIDWDKIKYRPISPNIHFQQHLVKQLEKENIFILHDPKNEDISNYYINVRLDGYAEPSLFSITQQLRFWFYEDLSQGVPFQDSNEVKHAIYLMLYQEIMQFTMAVCRTWNIQIAGHKSFQTLCYRLLDHLAVEQIFYLIHTALAYLHEQGALQARNDNFINTHKLKKTVIQYRENAIKNKWETPNFPRPEHLPFNKMGEILYFKFLNYDQRILSQPIWHLWRKISPRLSFYSDKRCMHCGSHDLEVEYDAGDYVSLRCRQCKHQDHYFTQ</sequence>
<comment type="caution">
    <text evidence="1">The sequence shown here is derived from an EMBL/GenBank/DDBJ whole genome shotgun (WGS) entry which is preliminary data.</text>
</comment>
<proteinExistence type="predicted"/>
<accession>A0ABU6DRP6</accession>
<dbReference type="EMBL" id="VTDN01000002">
    <property type="protein sequence ID" value="MEB5476121.1"/>
    <property type="molecule type" value="Genomic_DNA"/>
</dbReference>
<evidence type="ECO:0000313" key="2">
    <source>
        <dbReference type="Proteomes" id="UP001339883"/>
    </source>
</evidence>
<evidence type="ECO:0000313" key="1">
    <source>
        <dbReference type="EMBL" id="MEB5476121.1"/>
    </source>
</evidence>
<reference evidence="1 2" key="1">
    <citation type="submission" date="2019-08" db="EMBL/GenBank/DDBJ databases">
        <title>Five species of Acinetobacter isolated from floral nectar and animal pollinators.</title>
        <authorList>
            <person name="Hendry T.A."/>
        </authorList>
    </citation>
    <scope>NUCLEOTIDE SEQUENCE [LARGE SCALE GENOMIC DNA]</scope>
    <source>
        <strain evidence="1 2">MD18.27</strain>
    </source>
</reference>
<name>A0ABU6DRP6_9GAMM</name>
<organism evidence="1 2">
    <name type="scientific">Acinetobacter pollinis</name>
    <dbReference type="NCBI Taxonomy" id="2605270"/>
    <lineage>
        <taxon>Bacteria</taxon>
        <taxon>Pseudomonadati</taxon>
        <taxon>Pseudomonadota</taxon>
        <taxon>Gammaproteobacteria</taxon>
        <taxon>Moraxellales</taxon>
        <taxon>Moraxellaceae</taxon>
        <taxon>Acinetobacter</taxon>
    </lineage>
</organism>
<protein>
    <recommendedName>
        <fullName evidence="3">Transposase</fullName>
    </recommendedName>
</protein>
<gene>
    <name evidence="1" type="ORF">I2F25_03495</name>
</gene>
<keyword evidence="2" id="KW-1185">Reference proteome</keyword>
<evidence type="ECO:0008006" key="3">
    <source>
        <dbReference type="Google" id="ProtNLM"/>
    </source>
</evidence>